<dbReference type="EMBL" id="JAPNKE010000002">
    <property type="protein sequence ID" value="MCY1013270.1"/>
    <property type="molecule type" value="Genomic_DNA"/>
</dbReference>
<evidence type="ECO:0000256" key="2">
    <source>
        <dbReference type="ARBA" id="ARBA00022737"/>
    </source>
</evidence>
<dbReference type="GO" id="GO:0004222">
    <property type="term" value="F:metalloendopeptidase activity"/>
    <property type="evidence" value="ECO:0007669"/>
    <property type="project" value="TreeGrafter"/>
</dbReference>
<feature type="signal peptide" evidence="5">
    <location>
        <begin position="1"/>
        <end position="28"/>
    </location>
</feature>
<dbReference type="InterPro" id="IPR043543">
    <property type="entry name" value="PAPPA/PAPPA2"/>
</dbReference>
<proteinExistence type="predicted"/>
<dbReference type="Proteomes" id="UP001150924">
    <property type="component" value="Unassembled WGS sequence"/>
</dbReference>
<evidence type="ECO:0000313" key="6">
    <source>
        <dbReference type="EMBL" id="MCY1013270.1"/>
    </source>
</evidence>
<name>A0A9X3J3I2_9BACT</name>
<evidence type="ECO:0000256" key="4">
    <source>
        <dbReference type="SAM" id="MobiDB-lite"/>
    </source>
</evidence>
<feature type="compositionally biased region" description="Low complexity" evidence="4">
    <location>
        <begin position="29"/>
        <end position="62"/>
    </location>
</feature>
<evidence type="ECO:0000256" key="1">
    <source>
        <dbReference type="ARBA" id="ARBA00022729"/>
    </source>
</evidence>
<dbReference type="InterPro" id="IPR011936">
    <property type="entry name" value="Myxo_disulph_rpt"/>
</dbReference>
<dbReference type="GO" id="GO:0006508">
    <property type="term" value="P:proteolysis"/>
    <property type="evidence" value="ECO:0007669"/>
    <property type="project" value="TreeGrafter"/>
</dbReference>
<reference evidence="6" key="1">
    <citation type="submission" date="2022-11" db="EMBL/GenBank/DDBJ databases">
        <title>Minimal conservation of predation-associated metabolite biosynthetic gene clusters underscores biosynthetic potential of Myxococcota including descriptions for ten novel species: Archangium lansinium sp. nov., Myxococcus landrumus sp. nov., Nannocystis bai.</title>
        <authorList>
            <person name="Ahearne A."/>
            <person name="Stevens C."/>
            <person name="Phillips K."/>
        </authorList>
    </citation>
    <scope>NUCLEOTIDE SEQUENCE</scope>
    <source>
        <strain evidence="6">Na p29</strain>
    </source>
</reference>
<feature type="chain" id="PRO_5040909285" evidence="5">
    <location>
        <begin position="29"/>
        <end position="481"/>
    </location>
</feature>
<comment type="caution">
    <text evidence="6">The sequence shown here is derived from an EMBL/GenBank/DDBJ whole genome shotgun (WGS) entry which is preliminary data.</text>
</comment>
<feature type="region of interest" description="Disordered" evidence="4">
    <location>
        <begin position="29"/>
        <end position="122"/>
    </location>
</feature>
<dbReference type="PANTHER" id="PTHR46130">
    <property type="entry name" value="LAMGL DOMAIN-CONTAINING PROTEIN"/>
    <property type="match status" value="1"/>
</dbReference>
<gene>
    <name evidence="6" type="ORF">OV079_48625</name>
</gene>
<feature type="compositionally biased region" description="Acidic residues" evidence="4">
    <location>
        <begin position="110"/>
        <end position="122"/>
    </location>
</feature>
<dbReference type="NCBIfam" id="TIGR02232">
    <property type="entry name" value="myxo_disulf_rpt"/>
    <property type="match status" value="6"/>
</dbReference>
<keyword evidence="7" id="KW-1185">Reference proteome</keyword>
<dbReference type="GO" id="GO:0005615">
    <property type="term" value="C:extracellular space"/>
    <property type="evidence" value="ECO:0007669"/>
    <property type="project" value="TreeGrafter"/>
</dbReference>
<evidence type="ECO:0000256" key="5">
    <source>
        <dbReference type="SAM" id="SignalP"/>
    </source>
</evidence>
<organism evidence="6 7">
    <name type="scientific">Nannocystis pusilla</name>
    <dbReference type="NCBI Taxonomy" id="889268"/>
    <lineage>
        <taxon>Bacteria</taxon>
        <taxon>Pseudomonadati</taxon>
        <taxon>Myxococcota</taxon>
        <taxon>Polyangia</taxon>
        <taxon>Nannocystales</taxon>
        <taxon>Nannocystaceae</taxon>
        <taxon>Nannocystis</taxon>
    </lineage>
</organism>
<sequence>MKHFARCATPALATALLLALPACGDAVATTDTPGPSSTTTGGSSTEPGTTEAPTTGAPTTTSDTDDGTASDGDSSTTGEPSTSTTTTTTDATTDDGTTTGEPPQCGNQIVEDENGEECDDGPDNGPGQACLAGCLLNVCGDGDQGPGEGCDDGNTEGRDGCSAECVSELCGDGVVQASLGEACDDGNTDPDDGCSAACLLEACGDGVVQAGLGETCDDGNTDPDDGCSAACVLESCGDGVLTMELGETCDDGNTVSEDGCSDTCAIEACGDGVVQAGLGETCDDGNTDPDDGCGPTCEVEACGDGVVQAGEDCDDGNAVGGDGCSPTCEVEVLSLCGPGQISLLVNEGFESGALAPWTTNGGVTVTMNPHDGVWAAEASNNWYVQQTFAATPVAQLVSANFWTWHDAADNPAMYVEWGYADNTTGSTLYFNEQLSGWVLHDILPLLDPNKSLVRLQVWGYSGGQPLPDITRFDSFRLCRDL</sequence>
<dbReference type="Gene3D" id="2.60.120.260">
    <property type="entry name" value="Galactose-binding domain-like"/>
    <property type="match status" value="1"/>
</dbReference>
<protein>
    <submittedName>
        <fullName evidence="6">DUF4215 domain-containing protein</fullName>
    </submittedName>
</protein>
<keyword evidence="2" id="KW-0677">Repeat</keyword>
<feature type="compositionally biased region" description="Low complexity" evidence="4">
    <location>
        <begin position="69"/>
        <end position="100"/>
    </location>
</feature>
<dbReference type="GO" id="GO:0007166">
    <property type="term" value="P:cell surface receptor signaling pathway"/>
    <property type="evidence" value="ECO:0007669"/>
    <property type="project" value="TreeGrafter"/>
</dbReference>
<dbReference type="RefSeq" id="WP_267777071.1">
    <property type="nucleotide sequence ID" value="NZ_JAPNKE010000002.1"/>
</dbReference>
<dbReference type="Pfam" id="PF13948">
    <property type="entry name" value="DUF4215"/>
    <property type="match status" value="3"/>
</dbReference>
<accession>A0A9X3J3I2</accession>
<keyword evidence="3" id="KW-1015">Disulfide bond</keyword>
<evidence type="ECO:0000313" key="7">
    <source>
        <dbReference type="Proteomes" id="UP001150924"/>
    </source>
</evidence>
<dbReference type="AlphaFoldDB" id="A0A9X3J3I2"/>
<dbReference type="PANTHER" id="PTHR46130:SF3">
    <property type="entry name" value="CHROMOSOME UNDETERMINED SCAFFOLD_33, WHOLE GENOME SHOTGUN SEQUENCE"/>
    <property type="match status" value="1"/>
</dbReference>
<evidence type="ECO:0000256" key="3">
    <source>
        <dbReference type="ARBA" id="ARBA00023157"/>
    </source>
</evidence>
<keyword evidence="1 5" id="KW-0732">Signal</keyword>